<dbReference type="InterPro" id="IPR012854">
    <property type="entry name" value="Cu_amine_oxidase-like_N"/>
</dbReference>
<dbReference type="Gene3D" id="2.60.40.10">
    <property type="entry name" value="Immunoglobulins"/>
    <property type="match status" value="1"/>
</dbReference>
<dbReference type="SUPFAM" id="SSF55383">
    <property type="entry name" value="Copper amine oxidase, domain N"/>
    <property type="match status" value="1"/>
</dbReference>
<protein>
    <recommendedName>
        <fullName evidence="3">Copper amine oxidase-like N-terminal domain-containing protein</fullName>
    </recommendedName>
</protein>
<dbReference type="Gene3D" id="3.30.457.10">
    <property type="entry name" value="Copper amine oxidase-like, N-terminal domain"/>
    <property type="match status" value="1"/>
</dbReference>
<sequence>MKLVRWMTVVTLLAAPLGAATGAAAANESPARGSAYAVQSNGSVAAQDWQGNTDTEGENEGGSGGETVTDGSGADGGGSALDGTNPDDVNPDTFTTDELLMRTDSAEMVLNGLAFQSVQPLVDKDGVLYAPLKTLAASYGYKIGYNKTTKESTAVLGNKELRFKSGSAVAVSNGEKVMGAAPAYTLKGSLMVPVATWAMLTGSVLHDADGEVRLQWTTRPIAAFTVSPKEIFAGQTMVDYRDRASHPRGLPIINEEWTGRESIFLFPGEYTITRRVQDVYGIWSEPYSVTIKVLQPNMPPVADFTTDKSVYRIGEPIVYTDRSTDDGNDIRKRTWKGKEPAFFVPGEKTITLQVEDGGGLKSEKSVTVYITDEVMYTREEFGLRFTPVGEKYAISGGAVLDIPTVPYTFRSQKAQMVRSNSPETWVEEGIAYEDRLKGEVRFLFHNLNQIGRPVKMYLIATNPNRTSAKVGIKAFGMGGPIKYVSTSGRLSTARYLESLAADAEPVWTSLKPGESKVIMNDLNKVPIKPGQVFSAYGDVVTDKEIQFRIVVLDPSKDPLTEMDTLKIMPRDGLHVRGTFYDADRELVITEPLGYEPKRIVLGDRKMDTYLYGLDSTTGRPEHNLGNFGVLYRMKVEVAPNTVVALNARGGHYTGAFLINGQVVKVTNDSILRNANEAAVLYRTGPFAETLDIVFTLASGSNLPVTMMFLPIS</sequence>
<comment type="caution">
    <text evidence="4">The sequence shown here is derived from an EMBL/GenBank/DDBJ whole genome shotgun (WGS) entry which is preliminary data.</text>
</comment>
<evidence type="ECO:0000256" key="2">
    <source>
        <dbReference type="SAM" id="SignalP"/>
    </source>
</evidence>
<dbReference type="InterPro" id="IPR013783">
    <property type="entry name" value="Ig-like_fold"/>
</dbReference>
<evidence type="ECO:0000313" key="5">
    <source>
        <dbReference type="Proteomes" id="UP000680304"/>
    </source>
</evidence>
<feature type="region of interest" description="Disordered" evidence="1">
    <location>
        <begin position="47"/>
        <end position="94"/>
    </location>
</feature>
<evidence type="ECO:0000259" key="3">
    <source>
        <dbReference type="Pfam" id="PF07833"/>
    </source>
</evidence>
<feature type="signal peptide" evidence="2">
    <location>
        <begin position="1"/>
        <end position="25"/>
    </location>
</feature>
<proteinExistence type="predicted"/>
<keyword evidence="5" id="KW-1185">Reference proteome</keyword>
<name>A0ABQ4N826_9BACL</name>
<dbReference type="Pfam" id="PF07833">
    <property type="entry name" value="Cu_amine_oxidN1"/>
    <property type="match status" value="1"/>
</dbReference>
<dbReference type="EMBL" id="BOVJ01000091">
    <property type="protein sequence ID" value="GIQ64349.1"/>
    <property type="molecule type" value="Genomic_DNA"/>
</dbReference>
<dbReference type="InterPro" id="IPR035986">
    <property type="entry name" value="PKD_dom_sf"/>
</dbReference>
<keyword evidence="2" id="KW-0732">Signal</keyword>
<feature type="chain" id="PRO_5046537068" description="Copper amine oxidase-like N-terminal domain-containing protein" evidence="2">
    <location>
        <begin position="26"/>
        <end position="712"/>
    </location>
</feature>
<reference evidence="4 5" key="1">
    <citation type="submission" date="2021-04" db="EMBL/GenBank/DDBJ databases">
        <title>Draft genome sequence of Paenibacillus cisolokensis, LC2-13A.</title>
        <authorList>
            <person name="Uke A."/>
            <person name="Chhe C."/>
            <person name="Baramee S."/>
            <person name="Kosugi A."/>
        </authorList>
    </citation>
    <scope>NUCLEOTIDE SEQUENCE [LARGE SCALE GENOMIC DNA]</scope>
    <source>
        <strain evidence="4 5">LC2-13A</strain>
    </source>
</reference>
<organism evidence="4 5">
    <name type="scientific">Paenibacillus cisolokensis</name>
    <dbReference type="NCBI Taxonomy" id="1658519"/>
    <lineage>
        <taxon>Bacteria</taxon>
        <taxon>Bacillati</taxon>
        <taxon>Bacillota</taxon>
        <taxon>Bacilli</taxon>
        <taxon>Bacillales</taxon>
        <taxon>Paenibacillaceae</taxon>
        <taxon>Paenibacillus</taxon>
    </lineage>
</organism>
<dbReference type="Proteomes" id="UP000680304">
    <property type="component" value="Unassembled WGS sequence"/>
</dbReference>
<gene>
    <name evidence="4" type="ORF">PACILC2_29170</name>
</gene>
<feature type="domain" description="Copper amine oxidase-like N-terminal" evidence="3">
    <location>
        <begin position="111"/>
        <end position="196"/>
    </location>
</feature>
<accession>A0ABQ4N826</accession>
<dbReference type="RefSeq" id="WP_213529104.1">
    <property type="nucleotide sequence ID" value="NZ_BOVJ01000091.1"/>
</dbReference>
<evidence type="ECO:0000313" key="4">
    <source>
        <dbReference type="EMBL" id="GIQ64349.1"/>
    </source>
</evidence>
<dbReference type="InterPro" id="IPR036582">
    <property type="entry name" value="Mao_N_sf"/>
</dbReference>
<dbReference type="SUPFAM" id="SSF49299">
    <property type="entry name" value="PKD domain"/>
    <property type="match status" value="1"/>
</dbReference>
<evidence type="ECO:0000256" key="1">
    <source>
        <dbReference type="SAM" id="MobiDB-lite"/>
    </source>
</evidence>